<dbReference type="AlphaFoldDB" id="A0A6J5AZ42"/>
<feature type="region of interest" description="Disordered" evidence="1">
    <location>
        <begin position="1"/>
        <end position="28"/>
    </location>
</feature>
<evidence type="ECO:0000313" key="2">
    <source>
        <dbReference type="EMBL" id="CAB3684030.1"/>
    </source>
</evidence>
<reference evidence="2 3" key="1">
    <citation type="submission" date="2020-04" db="EMBL/GenBank/DDBJ databases">
        <authorList>
            <person name="De Canck E."/>
        </authorList>
    </citation>
    <scope>NUCLEOTIDE SEQUENCE [LARGE SCALE GENOMIC DNA]</scope>
    <source>
        <strain evidence="2 3">LMG 27174</strain>
    </source>
</reference>
<organism evidence="2 3">
    <name type="scientific">Paraburkholderia rhynchosiae</name>
    <dbReference type="NCBI Taxonomy" id="487049"/>
    <lineage>
        <taxon>Bacteria</taxon>
        <taxon>Pseudomonadati</taxon>
        <taxon>Pseudomonadota</taxon>
        <taxon>Betaproteobacteria</taxon>
        <taxon>Burkholderiales</taxon>
        <taxon>Burkholderiaceae</taxon>
        <taxon>Paraburkholderia</taxon>
    </lineage>
</organism>
<accession>A0A6J5AZ42</accession>
<gene>
    <name evidence="2" type="ORF">LMG27174_02805</name>
</gene>
<dbReference type="Proteomes" id="UP000494205">
    <property type="component" value="Unassembled WGS sequence"/>
</dbReference>
<dbReference type="EMBL" id="CADIJZ010000009">
    <property type="protein sequence ID" value="CAB3684030.1"/>
    <property type="molecule type" value="Genomic_DNA"/>
</dbReference>
<evidence type="ECO:0000313" key="3">
    <source>
        <dbReference type="Proteomes" id="UP000494205"/>
    </source>
</evidence>
<proteinExistence type="predicted"/>
<protein>
    <submittedName>
        <fullName evidence="2">Uncharacterized protein</fullName>
    </submittedName>
</protein>
<evidence type="ECO:0000256" key="1">
    <source>
        <dbReference type="SAM" id="MobiDB-lite"/>
    </source>
</evidence>
<sequence>MQPASAARADRGHGFNATEAMQSQTRHTRRAIRRWVQLTGAGQRVIFTPEAWLAPRHRSALRTLRCEARCITTR</sequence>
<name>A0A6J5AZ42_9BURK</name>